<gene>
    <name evidence="3" type="ORF">ACFO4O_13820</name>
</gene>
<dbReference type="PANTHER" id="PTHR12110:SF41">
    <property type="entry name" value="INOSOSE DEHYDRATASE"/>
    <property type="match status" value="1"/>
</dbReference>
<organism evidence="3 4">
    <name type="scientific">Glaciecola siphonariae</name>
    <dbReference type="NCBI Taxonomy" id="521012"/>
    <lineage>
        <taxon>Bacteria</taxon>
        <taxon>Pseudomonadati</taxon>
        <taxon>Pseudomonadota</taxon>
        <taxon>Gammaproteobacteria</taxon>
        <taxon>Alteromonadales</taxon>
        <taxon>Alteromonadaceae</taxon>
        <taxon>Glaciecola</taxon>
    </lineage>
</organism>
<comment type="caution">
    <text evidence="3">The sequence shown here is derived from an EMBL/GenBank/DDBJ whole genome shotgun (WGS) entry which is preliminary data.</text>
</comment>
<name>A0ABV9LXH1_9ALTE</name>
<dbReference type="Proteomes" id="UP001595897">
    <property type="component" value="Unassembled WGS sequence"/>
</dbReference>
<feature type="signal peptide" evidence="1">
    <location>
        <begin position="1"/>
        <end position="20"/>
    </location>
</feature>
<dbReference type="PROSITE" id="PS51257">
    <property type="entry name" value="PROKAR_LIPOPROTEIN"/>
    <property type="match status" value="1"/>
</dbReference>
<keyword evidence="4" id="KW-1185">Reference proteome</keyword>
<dbReference type="Pfam" id="PF01261">
    <property type="entry name" value="AP_endonuc_2"/>
    <property type="match status" value="1"/>
</dbReference>
<dbReference type="InterPro" id="IPR050312">
    <property type="entry name" value="IolE/XylAMocC-like"/>
</dbReference>
<dbReference type="RefSeq" id="WP_382409498.1">
    <property type="nucleotide sequence ID" value="NZ_JBHSGU010000005.1"/>
</dbReference>
<accession>A0ABV9LXH1</accession>
<dbReference type="PANTHER" id="PTHR12110">
    <property type="entry name" value="HYDROXYPYRUVATE ISOMERASE"/>
    <property type="match status" value="1"/>
</dbReference>
<protein>
    <submittedName>
        <fullName evidence="3">TIM barrel protein</fullName>
    </submittedName>
</protein>
<keyword evidence="1" id="KW-0732">Signal</keyword>
<sequence length="313" mass="35090">MNRRLFLKRGACMSAAAVLAGCGKAPVMQSDTHTQAASTQSALKKPLVGTHIWVYAKHQPNYDVSNILPKIWADVQYAGIDAVELMEQPLRREDKTNEIAALIDQHNVALIGTSYGANFWNSADTNKIYEDLDNISQNLQTLNARTLGISVGRAPEGRLKTDSEFDVQADLIRRLVKLTDERGIVLNLHNHTYEVENDLHDLSGTLSRIPSVKLGPDLNWLKRAGIDPIWFLKSFKDNIVFMHLRDEYKNGSWSESLGEGDVDFEAIANTLSDIAYTGDIIIELAHEDGFTPTRPIKESLRMSRAMVRQKFKV</sequence>
<dbReference type="SUPFAM" id="SSF51658">
    <property type="entry name" value="Xylose isomerase-like"/>
    <property type="match status" value="1"/>
</dbReference>
<dbReference type="InterPro" id="IPR013022">
    <property type="entry name" value="Xyl_isomerase-like_TIM-brl"/>
</dbReference>
<feature type="chain" id="PRO_5045180937" evidence="1">
    <location>
        <begin position="21"/>
        <end position="313"/>
    </location>
</feature>
<dbReference type="InterPro" id="IPR036237">
    <property type="entry name" value="Xyl_isomerase-like_sf"/>
</dbReference>
<dbReference type="Gene3D" id="3.20.20.150">
    <property type="entry name" value="Divalent-metal-dependent TIM barrel enzymes"/>
    <property type="match status" value="1"/>
</dbReference>
<dbReference type="EMBL" id="JBHSGU010000005">
    <property type="protein sequence ID" value="MFC4701246.1"/>
    <property type="molecule type" value="Genomic_DNA"/>
</dbReference>
<reference evidence="4" key="1">
    <citation type="journal article" date="2019" name="Int. J. Syst. Evol. Microbiol.">
        <title>The Global Catalogue of Microorganisms (GCM) 10K type strain sequencing project: providing services to taxonomists for standard genome sequencing and annotation.</title>
        <authorList>
            <consortium name="The Broad Institute Genomics Platform"/>
            <consortium name="The Broad Institute Genome Sequencing Center for Infectious Disease"/>
            <person name="Wu L."/>
            <person name="Ma J."/>
        </authorList>
    </citation>
    <scope>NUCLEOTIDE SEQUENCE [LARGE SCALE GENOMIC DNA]</scope>
    <source>
        <strain evidence="4">KACC 12507</strain>
    </source>
</reference>
<proteinExistence type="predicted"/>
<evidence type="ECO:0000313" key="4">
    <source>
        <dbReference type="Proteomes" id="UP001595897"/>
    </source>
</evidence>
<evidence type="ECO:0000256" key="1">
    <source>
        <dbReference type="SAM" id="SignalP"/>
    </source>
</evidence>
<feature type="domain" description="Xylose isomerase-like TIM barrel" evidence="2">
    <location>
        <begin position="74"/>
        <end position="305"/>
    </location>
</feature>
<evidence type="ECO:0000259" key="2">
    <source>
        <dbReference type="Pfam" id="PF01261"/>
    </source>
</evidence>
<evidence type="ECO:0000313" key="3">
    <source>
        <dbReference type="EMBL" id="MFC4701246.1"/>
    </source>
</evidence>